<dbReference type="PANTHER" id="PTHR43591">
    <property type="entry name" value="METHYLTRANSFERASE"/>
    <property type="match status" value="1"/>
</dbReference>
<evidence type="ECO:0000259" key="1">
    <source>
        <dbReference type="Pfam" id="PF08241"/>
    </source>
</evidence>
<dbReference type="Gene3D" id="3.40.50.150">
    <property type="entry name" value="Vaccinia Virus protein VP39"/>
    <property type="match status" value="1"/>
</dbReference>
<organism evidence="2 3">
    <name type="scientific">Paragemmobacter kunshanensis</name>
    <dbReference type="NCBI Taxonomy" id="2583234"/>
    <lineage>
        <taxon>Bacteria</taxon>
        <taxon>Pseudomonadati</taxon>
        <taxon>Pseudomonadota</taxon>
        <taxon>Alphaproteobacteria</taxon>
        <taxon>Rhodobacterales</taxon>
        <taxon>Paracoccaceae</taxon>
        <taxon>Paragemmobacter</taxon>
    </lineage>
</organism>
<reference evidence="2 3" key="1">
    <citation type="submission" date="2020-02" db="EMBL/GenBank/DDBJ databases">
        <title>Rhodobacter translucens sp. nov., a novel bacterium isolated from activated sludge.</title>
        <authorList>
            <person name="Liu J."/>
        </authorList>
    </citation>
    <scope>NUCLEOTIDE SEQUENCE [LARGE SCALE GENOMIC DNA]</scope>
    <source>
        <strain evidence="2 3">HX-7-19</strain>
    </source>
</reference>
<evidence type="ECO:0000313" key="2">
    <source>
        <dbReference type="EMBL" id="NGQ93537.1"/>
    </source>
</evidence>
<dbReference type="Pfam" id="PF08241">
    <property type="entry name" value="Methyltransf_11"/>
    <property type="match status" value="1"/>
</dbReference>
<proteinExistence type="predicted"/>
<gene>
    <name evidence="2" type="ORF">G5V65_21945</name>
</gene>
<keyword evidence="3" id="KW-1185">Reference proteome</keyword>
<dbReference type="PANTHER" id="PTHR43591:SF24">
    <property type="entry name" value="2-METHOXY-6-POLYPRENYL-1,4-BENZOQUINOL METHYLASE, MITOCHONDRIAL"/>
    <property type="match status" value="1"/>
</dbReference>
<protein>
    <submittedName>
        <fullName evidence="2">Methyltransferase domain-containing protein</fullName>
    </submittedName>
</protein>
<keyword evidence="2" id="KW-0489">Methyltransferase</keyword>
<dbReference type="GO" id="GO:0032259">
    <property type="term" value="P:methylation"/>
    <property type="evidence" value="ECO:0007669"/>
    <property type="project" value="UniProtKB-KW"/>
</dbReference>
<name>A0A6M1U1C0_9RHOB</name>
<dbReference type="InterPro" id="IPR013216">
    <property type="entry name" value="Methyltransf_11"/>
</dbReference>
<dbReference type="Proteomes" id="UP000474758">
    <property type="component" value="Unassembled WGS sequence"/>
</dbReference>
<feature type="domain" description="Methyltransferase type 11" evidence="1">
    <location>
        <begin position="31"/>
        <end position="109"/>
    </location>
</feature>
<evidence type="ECO:0000313" key="3">
    <source>
        <dbReference type="Proteomes" id="UP000474758"/>
    </source>
</evidence>
<comment type="caution">
    <text evidence="2">The sequence shown here is derived from an EMBL/GenBank/DDBJ whole genome shotgun (WGS) entry which is preliminary data.</text>
</comment>
<dbReference type="AlphaFoldDB" id="A0A6M1U1C0"/>
<dbReference type="SUPFAM" id="SSF53335">
    <property type="entry name" value="S-adenosyl-L-methionine-dependent methyltransferases"/>
    <property type="match status" value="1"/>
</dbReference>
<keyword evidence="2" id="KW-0808">Transferase</keyword>
<dbReference type="RefSeq" id="WP_165054758.1">
    <property type="nucleotide sequence ID" value="NZ_JAALFE010000097.1"/>
</dbReference>
<sequence length="189" mass="21622">MSFLVRRLGGLRGKDVAGQVAEFIPPKSRILDLGCGLGFVAAELEKLGHQVVGIDLKDVRAVKSFGFLRASAYDLPFADDSFDICLAHTALHHMDHPDRAIREARRVARLLIIGEEIRTRGFNWWLLRNYDRAVNLSFSGHPHSNRTHEEWSASFRENNLKIDQLVESRVFGFIHQVVYVLSRDDQNWK</sequence>
<dbReference type="CDD" id="cd02440">
    <property type="entry name" value="AdoMet_MTases"/>
    <property type="match status" value="1"/>
</dbReference>
<dbReference type="EMBL" id="JAALFE010000097">
    <property type="protein sequence ID" value="NGQ93537.1"/>
    <property type="molecule type" value="Genomic_DNA"/>
</dbReference>
<dbReference type="InterPro" id="IPR029063">
    <property type="entry name" value="SAM-dependent_MTases_sf"/>
</dbReference>
<accession>A0A6M1U1C0</accession>
<dbReference type="GO" id="GO:0008757">
    <property type="term" value="F:S-adenosylmethionine-dependent methyltransferase activity"/>
    <property type="evidence" value="ECO:0007669"/>
    <property type="project" value="InterPro"/>
</dbReference>